<dbReference type="RefSeq" id="WP_126504768.1">
    <property type="nucleotide sequence ID" value="NZ_RXNV01000002.1"/>
</dbReference>
<dbReference type="OrthoDB" id="6359230at2"/>
<sequence>MIEPDVHQQRLDKFKGWLPSWLVTFTLLFIALGQFSDSIELISQAKEAIVKNFTYEPYYKKIKGVHVNSTYSHIQKLLGAAPISKQLDEDISIDFYIEKSHVIGIAHDEKRVKGFYVQALVDDFSPTFMIPSQIELRLGENDFSVMGEQISLFSLDSSRNQNFYVESFDLGQSGLSFSFIQAYSGNQAENVDMIKDLYDKELLGEDSQEALSLLRGKVKPNIYGFGKLSLSNINLVFLTESELKVFASE</sequence>
<protein>
    <submittedName>
        <fullName evidence="1">Uncharacterized protein</fullName>
    </submittedName>
</protein>
<dbReference type="AlphaFoldDB" id="A0A3S0KLI5"/>
<name>A0A3S0KLI5_9GAMM</name>
<evidence type="ECO:0000313" key="2">
    <source>
        <dbReference type="Proteomes" id="UP000282060"/>
    </source>
</evidence>
<organism evidence="1 2">
    <name type="scientific">Shewanella atlantica</name>
    <dbReference type="NCBI Taxonomy" id="271099"/>
    <lineage>
        <taxon>Bacteria</taxon>
        <taxon>Pseudomonadati</taxon>
        <taxon>Pseudomonadota</taxon>
        <taxon>Gammaproteobacteria</taxon>
        <taxon>Alteromonadales</taxon>
        <taxon>Shewanellaceae</taxon>
        <taxon>Shewanella</taxon>
    </lineage>
</organism>
<dbReference type="NCBIfam" id="NF043066">
    <property type="entry name" value="ETEC_3214_dom"/>
    <property type="match status" value="1"/>
</dbReference>
<dbReference type="EMBL" id="RXNV01000002">
    <property type="protein sequence ID" value="RTR33210.1"/>
    <property type="molecule type" value="Genomic_DNA"/>
</dbReference>
<dbReference type="Proteomes" id="UP000282060">
    <property type="component" value="Unassembled WGS sequence"/>
</dbReference>
<comment type="caution">
    <text evidence="1">The sequence shown here is derived from an EMBL/GenBank/DDBJ whole genome shotgun (WGS) entry which is preliminary data.</text>
</comment>
<dbReference type="InterPro" id="IPR050010">
    <property type="entry name" value="ETEC_3214_dom"/>
</dbReference>
<keyword evidence="2" id="KW-1185">Reference proteome</keyword>
<proteinExistence type="predicted"/>
<evidence type="ECO:0000313" key="1">
    <source>
        <dbReference type="EMBL" id="RTR33210.1"/>
    </source>
</evidence>
<reference evidence="1 2" key="1">
    <citation type="submission" date="2018-12" db="EMBL/GenBank/DDBJ databases">
        <authorList>
            <person name="Yu L."/>
        </authorList>
    </citation>
    <scope>NUCLEOTIDE SEQUENCE [LARGE SCALE GENOMIC DNA]</scope>
    <source>
        <strain evidence="1 2">HAW-EB5</strain>
    </source>
</reference>
<accession>A0A3S0KLI5</accession>
<gene>
    <name evidence="1" type="ORF">EKG39_05535</name>
</gene>